<accession>X1SD41</accession>
<reference evidence="2" key="1">
    <citation type="journal article" date="2014" name="Front. Microbiol.">
        <title>High frequency of phylogenetically diverse reductive dehalogenase-homologous genes in deep subseafloor sedimentary metagenomes.</title>
        <authorList>
            <person name="Kawai M."/>
            <person name="Futagami T."/>
            <person name="Toyoda A."/>
            <person name="Takaki Y."/>
            <person name="Nishi S."/>
            <person name="Hori S."/>
            <person name="Arai W."/>
            <person name="Tsubouchi T."/>
            <person name="Morono Y."/>
            <person name="Uchiyama I."/>
            <person name="Ito T."/>
            <person name="Fujiyama A."/>
            <person name="Inagaki F."/>
            <person name="Takami H."/>
        </authorList>
    </citation>
    <scope>NUCLEOTIDE SEQUENCE</scope>
    <source>
        <strain evidence="2">Expedition CK06-06</strain>
    </source>
</reference>
<organism evidence="2">
    <name type="scientific">marine sediment metagenome</name>
    <dbReference type="NCBI Taxonomy" id="412755"/>
    <lineage>
        <taxon>unclassified sequences</taxon>
        <taxon>metagenomes</taxon>
        <taxon>ecological metagenomes</taxon>
    </lineage>
</organism>
<dbReference type="Gene3D" id="1.20.5.1160">
    <property type="entry name" value="Vasodilator-stimulated phosphoprotein"/>
    <property type="match status" value="1"/>
</dbReference>
<feature type="coiled-coil region" evidence="1">
    <location>
        <begin position="43"/>
        <end position="70"/>
    </location>
</feature>
<keyword evidence="1" id="KW-0175">Coiled coil</keyword>
<dbReference type="AlphaFoldDB" id="X1SD41"/>
<sequence>MSEEWPYEPKDEQYIKNLELDVKKLKTQLYDTLLNSNKVVGEIQKLQNQLNACQIEKSKLELQIDELKKTLKK</sequence>
<evidence type="ECO:0000256" key="1">
    <source>
        <dbReference type="SAM" id="Coils"/>
    </source>
</evidence>
<protein>
    <submittedName>
        <fullName evidence="2">Uncharacterized protein</fullName>
    </submittedName>
</protein>
<evidence type="ECO:0000313" key="2">
    <source>
        <dbReference type="EMBL" id="GAI90888.1"/>
    </source>
</evidence>
<dbReference type="EMBL" id="BARW01019061">
    <property type="protein sequence ID" value="GAI90888.1"/>
    <property type="molecule type" value="Genomic_DNA"/>
</dbReference>
<comment type="caution">
    <text evidence="2">The sequence shown here is derived from an EMBL/GenBank/DDBJ whole genome shotgun (WGS) entry which is preliminary data.</text>
</comment>
<proteinExistence type="predicted"/>
<name>X1SD41_9ZZZZ</name>
<gene>
    <name evidence="2" type="ORF">S12H4_32496</name>
</gene>